<dbReference type="Gene3D" id="3.40.50.2000">
    <property type="entry name" value="Glycogen Phosphorylase B"/>
    <property type="match status" value="2"/>
</dbReference>
<evidence type="ECO:0000256" key="2">
    <source>
        <dbReference type="ARBA" id="ARBA00022679"/>
    </source>
</evidence>
<dbReference type="EMBL" id="FOAN01000006">
    <property type="protein sequence ID" value="SEM00368.1"/>
    <property type="molecule type" value="Genomic_DNA"/>
</dbReference>
<reference evidence="4" key="1">
    <citation type="submission" date="2016-10" db="EMBL/GenBank/DDBJ databases">
        <authorList>
            <person name="Varghese N."/>
            <person name="Submissions S."/>
        </authorList>
    </citation>
    <scope>NUCLEOTIDE SEQUENCE [LARGE SCALE GENOMIC DNA]</scope>
    <source>
        <strain evidence="4">LMG 26383,CCUG 61248,R- 45681</strain>
    </source>
</reference>
<dbReference type="CDD" id="cd03801">
    <property type="entry name" value="GT4_PimA-like"/>
    <property type="match status" value="1"/>
</dbReference>
<proteinExistence type="predicted"/>
<dbReference type="Pfam" id="PF13692">
    <property type="entry name" value="Glyco_trans_1_4"/>
    <property type="match status" value="1"/>
</dbReference>
<keyword evidence="2 3" id="KW-0808">Transferase</keyword>
<dbReference type="GO" id="GO:0016757">
    <property type="term" value="F:glycosyltransferase activity"/>
    <property type="evidence" value="ECO:0007669"/>
    <property type="project" value="UniProtKB-KW"/>
</dbReference>
<dbReference type="Proteomes" id="UP000199664">
    <property type="component" value="Unassembled WGS sequence"/>
</dbReference>
<dbReference type="PANTHER" id="PTHR12526">
    <property type="entry name" value="GLYCOSYLTRANSFERASE"/>
    <property type="match status" value="1"/>
</dbReference>
<sequence length="379" mass="41219">MKIAFHTPLNRYGDGAPSGDRLMARQLVALLEDLGHAVEIVPAERSFMREPDPALLTAHKQAAQGVIAALEERWQMPRARPDLIFTYHCHYRAPDLIGPALAARFDLPYLVAEASDAQKRFDGPWAEAAALARTAILRADLHLCMTERDREGLARLIPEPERVIDLPPFLLGVEAVPQHSIAPRHGNEPIRLIAVAMMRQGNKAACYLFLARTLTHMADLPWTLTLIGDGPERSIIEAAFAEFPPGRVRFLGKQARPDILTELTNHDLFVWPGLNEAYGVVYLEAQAAGLAVAALDSGGVPAVVDRNRTALLAPHGDEAALAATIARLIGDAELRACMGSAAQVFARQERNGDGARKILASALDATIARHGRKTLEIAP</sequence>
<evidence type="ECO:0000313" key="3">
    <source>
        <dbReference type="EMBL" id="SEM00368.1"/>
    </source>
</evidence>
<protein>
    <submittedName>
        <fullName evidence="3">Glycosyltransferase involved in cell wall bisynthesis</fullName>
    </submittedName>
</protein>
<evidence type="ECO:0000313" key="4">
    <source>
        <dbReference type="Proteomes" id="UP000199664"/>
    </source>
</evidence>
<dbReference type="AlphaFoldDB" id="A0A1H7UUQ1"/>
<evidence type="ECO:0000256" key="1">
    <source>
        <dbReference type="ARBA" id="ARBA00022676"/>
    </source>
</evidence>
<gene>
    <name evidence="3" type="ORF">SAMN04515666_106419</name>
</gene>
<dbReference type="OrthoDB" id="5443996at2"/>
<name>A0A1H7UUQ1_9HYPH</name>
<dbReference type="SUPFAM" id="SSF53756">
    <property type="entry name" value="UDP-Glycosyltransferase/glycogen phosphorylase"/>
    <property type="match status" value="1"/>
</dbReference>
<dbReference type="PANTHER" id="PTHR12526:SF510">
    <property type="entry name" value="D-INOSITOL 3-PHOSPHATE GLYCOSYLTRANSFERASE"/>
    <property type="match status" value="1"/>
</dbReference>
<organism evidence="3 4">
    <name type="scientific">Bosea lupini</name>
    <dbReference type="NCBI Taxonomy" id="1036779"/>
    <lineage>
        <taxon>Bacteria</taxon>
        <taxon>Pseudomonadati</taxon>
        <taxon>Pseudomonadota</taxon>
        <taxon>Alphaproteobacteria</taxon>
        <taxon>Hyphomicrobiales</taxon>
        <taxon>Boseaceae</taxon>
        <taxon>Bosea</taxon>
    </lineage>
</organism>
<accession>A0A1H7UUQ1</accession>
<dbReference type="STRING" id="1036779.SAMN04515666_106419"/>
<dbReference type="RefSeq" id="WP_091838069.1">
    <property type="nucleotide sequence ID" value="NZ_FOAN01000006.1"/>
</dbReference>
<keyword evidence="1" id="KW-0328">Glycosyltransferase</keyword>
<keyword evidence="4" id="KW-1185">Reference proteome</keyword>